<keyword evidence="10" id="KW-1185">Reference proteome</keyword>
<evidence type="ECO:0000256" key="6">
    <source>
        <dbReference type="RuleBase" id="RU004057"/>
    </source>
</evidence>
<dbReference type="EMBL" id="AFZD01000003">
    <property type="protein sequence ID" value="EHL14303.1"/>
    <property type="molecule type" value="Genomic_DNA"/>
</dbReference>
<dbReference type="HOGENOM" id="CLU_079895_1_0_9"/>
<evidence type="ECO:0000313" key="10">
    <source>
        <dbReference type="Proteomes" id="UP000003527"/>
    </source>
</evidence>
<reference evidence="9 10" key="1">
    <citation type="submission" date="2011-08" db="EMBL/GenBank/DDBJ databases">
        <title>The Genome Sequence of Oribacterium sp. ACB7.</title>
        <authorList>
            <consortium name="The Broad Institute Genome Sequencing Platform"/>
            <person name="Earl A."/>
            <person name="Ward D."/>
            <person name="Feldgarden M."/>
            <person name="Gevers D."/>
            <person name="Sizova M."/>
            <person name="Hazen A."/>
            <person name="Epstein S."/>
            <person name="Young S.K."/>
            <person name="Zeng Q."/>
            <person name="Gargeya S."/>
            <person name="Fitzgerald M."/>
            <person name="Haas B."/>
            <person name="Abouelleil A."/>
            <person name="Alvarado L."/>
            <person name="Arachchi H.M."/>
            <person name="Berlin A."/>
            <person name="Brown A."/>
            <person name="Chapman S.B."/>
            <person name="Chen Z."/>
            <person name="Dunbar C."/>
            <person name="Freedman E."/>
            <person name="Gearin G."/>
            <person name="Gellesch M."/>
            <person name="Goldberg J."/>
            <person name="Griggs A."/>
            <person name="Gujja S."/>
            <person name="Heiman D."/>
            <person name="Howarth C."/>
            <person name="Larson L."/>
            <person name="Lui A."/>
            <person name="MacDonald P.J.P."/>
            <person name="Montmayeur A."/>
            <person name="Murphy C."/>
            <person name="Neiman D."/>
            <person name="Pearson M."/>
            <person name="Priest M."/>
            <person name="Roberts A."/>
            <person name="Saif S."/>
            <person name="Shea T."/>
            <person name="Shenoy N."/>
            <person name="Sisk P."/>
            <person name="Stolte C."/>
            <person name="Sykes S."/>
            <person name="Wortman J."/>
            <person name="Nusbaum C."/>
            <person name="Birren B."/>
        </authorList>
    </citation>
    <scope>NUCLEOTIDE SEQUENCE [LARGE SCALE GENOMIC DNA]</scope>
    <source>
        <strain evidence="9 10">ACB7</strain>
    </source>
</reference>
<dbReference type="GO" id="GO:0006935">
    <property type="term" value="P:chemotaxis"/>
    <property type="evidence" value="ECO:0007669"/>
    <property type="project" value="InterPro"/>
</dbReference>
<dbReference type="PANTHER" id="PTHR30433:SF2">
    <property type="entry name" value="MOTILITY PROTEIN A"/>
    <property type="match status" value="1"/>
</dbReference>
<evidence type="ECO:0000256" key="4">
    <source>
        <dbReference type="ARBA" id="ARBA00022989"/>
    </source>
</evidence>
<organism evidence="9 10">
    <name type="scientific">Oribacterium asaccharolyticum ACB7</name>
    <dbReference type="NCBI Taxonomy" id="796944"/>
    <lineage>
        <taxon>Bacteria</taxon>
        <taxon>Bacillati</taxon>
        <taxon>Bacillota</taxon>
        <taxon>Clostridia</taxon>
        <taxon>Lachnospirales</taxon>
        <taxon>Lachnospiraceae</taxon>
        <taxon>Oribacterium</taxon>
    </lineage>
</organism>
<dbReference type="InterPro" id="IPR047055">
    <property type="entry name" value="MotA-like"/>
</dbReference>
<keyword evidence="4 7" id="KW-1133">Transmembrane helix</keyword>
<accession>G9WRB6</accession>
<feature type="domain" description="MotA/TolQ/ExbB proton channel" evidence="8">
    <location>
        <begin position="99"/>
        <end position="221"/>
    </location>
</feature>
<feature type="transmembrane region" description="Helical" evidence="7">
    <location>
        <begin position="31"/>
        <end position="51"/>
    </location>
</feature>
<name>G9WRB6_9FIRM</name>
<dbReference type="Proteomes" id="UP000003527">
    <property type="component" value="Unassembled WGS sequence"/>
</dbReference>
<dbReference type="Pfam" id="PF01618">
    <property type="entry name" value="MotA_ExbB"/>
    <property type="match status" value="1"/>
</dbReference>
<keyword evidence="3 7" id="KW-0812">Transmembrane</keyword>
<evidence type="ECO:0000313" key="9">
    <source>
        <dbReference type="EMBL" id="EHL14303.1"/>
    </source>
</evidence>
<evidence type="ECO:0000256" key="3">
    <source>
        <dbReference type="ARBA" id="ARBA00022692"/>
    </source>
</evidence>
<gene>
    <name evidence="9" type="ORF">HMPREF9624_01632</name>
</gene>
<comment type="subcellular location">
    <subcellularLocation>
        <location evidence="1">Cell membrane</location>
        <topology evidence="1">Multi-pass membrane protein</topology>
    </subcellularLocation>
    <subcellularLocation>
        <location evidence="6">Membrane</location>
        <topology evidence="6">Multi-pass membrane protein</topology>
    </subcellularLocation>
</comment>
<feature type="transmembrane region" description="Helical" evidence="7">
    <location>
        <begin position="186"/>
        <end position="204"/>
    </location>
</feature>
<keyword evidence="5 7" id="KW-0472">Membrane</keyword>
<keyword evidence="6" id="KW-0813">Transport</keyword>
<feature type="transmembrane region" description="Helical" evidence="7">
    <location>
        <begin position="144"/>
        <end position="166"/>
    </location>
</feature>
<dbReference type="GO" id="GO:0005886">
    <property type="term" value="C:plasma membrane"/>
    <property type="evidence" value="ECO:0007669"/>
    <property type="project" value="UniProtKB-SubCell"/>
</dbReference>
<dbReference type="InterPro" id="IPR002898">
    <property type="entry name" value="MotA_ExbB_proton_chnl"/>
</dbReference>
<dbReference type="AlphaFoldDB" id="G9WRB6"/>
<sequence>MDLTMLIGWILAAILIVNGIGVNKLGNFWDVPSVLIVIGGTIAGLVACYPFRILKEVPKHIAICLRGGKKYNIPKTVDAIVDLALIARQSGLLALEEKAEEIKEPFFKQAVVMIVDANDPDKVRAALERQVEDMMTRHEEAKGLYVKGSALAPAFGMIGTLVGLINMLKGMDLSGSGGSSTLGQDMGVALITTFYGSSLSNVIFHPIAQKLTIRDNEEVLYCQVIIEGVIAIQSGDNPKVIRERLLASLDQKQQKKLLAKAGAGGGGEK</sequence>
<dbReference type="PATRIC" id="fig|796944.3.peg.136"/>
<keyword evidence="2" id="KW-1003">Cell membrane</keyword>
<evidence type="ECO:0000259" key="8">
    <source>
        <dbReference type="Pfam" id="PF01618"/>
    </source>
</evidence>
<dbReference type="GO" id="GO:0015031">
    <property type="term" value="P:protein transport"/>
    <property type="evidence" value="ECO:0007669"/>
    <property type="project" value="UniProtKB-KW"/>
</dbReference>
<evidence type="ECO:0000256" key="7">
    <source>
        <dbReference type="SAM" id="Phobius"/>
    </source>
</evidence>
<evidence type="ECO:0000256" key="5">
    <source>
        <dbReference type="ARBA" id="ARBA00023136"/>
    </source>
</evidence>
<evidence type="ECO:0000256" key="2">
    <source>
        <dbReference type="ARBA" id="ARBA00022475"/>
    </source>
</evidence>
<dbReference type="RefSeq" id="WP_009537367.1">
    <property type="nucleotide sequence ID" value="NZ_JH414506.1"/>
</dbReference>
<proteinExistence type="inferred from homology"/>
<dbReference type="GO" id="GO:0071978">
    <property type="term" value="P:bacterial-type flagellum-dependent swarming motility"/>
    <property type="evidence" value="ECO:0007669"/>
    <property type="project" value="InterPro"/>
</dbReference>
<evidence type="ECO:0000256" key="1">
    <source>
        <dbReference type="ARBA" id="ARBA00004651"/>
    </source>
</evidence>
<protein>
    <recommendedName>
        <fullName evidence="8">MotA/TolQ/ExbB proton channel domain-containing protein</fullName>
    </recommendedName>
</protein>
<dbReference type="PANTHER" id="PTHR30433">
    <property type="entry name" value="CHEMOTAXIS PROTEIN MOTA"/>
    <property type="match status" value="1"/>
</dbReference>
<comment type="caution">
    <text evidence="9">The sequence shown here is derived from an EMBL/GenBank/DDBJ whole genome shotgun (WGS) entry which is preliminary data.</text>
</comment>
<comment type="similarity">
    <text evidence="6">Belongs to the exbB/tolQ family.</text>
</comment>
<keyword evidence="6" id="KW-0653">Protein transport</keyword>